<evidence type="ECO:0000256" key="2">
    <source>
        <dbReference type="ARBA" id="ARBA00023125"/>
    </source>
</evidence>
<dbReference type="EMBL" id="PESE01000001">
    <property type="protein sequence ID" value="PYD40843.1"/>
    <property type="molecule type" value="Genomic_DNA"/>
</dbReference>
<dbReference type="Pfam" id="PF13191">
    <property type="entry name" value="AAA_16"/>
    <property type="match status" value="1"/>
</dbReference>
<dbReference type="Pfam" id="PF00196">
    <property type="entry name" value="GerE"/>
    <property type="match status" value="1"/>
</dbReference>
<dbReference type="InterPro" id="IPR059106">
    <property type="entry name" value="WHD_MalT"/>
</dbReference>
<dbReference type="Proteomes" id="UP000248196">
    <property type="component" value="Unassembled WGS sequence"/>
</dbReference>
<keyword evidence="2" id="KW-0238">DNA-binding</keyword>
<reference evidence="6 7" key="1">
    <citation type="submission" date="2017-11" db="EMBL/GenBank/DDBJ databases">
        <title>Genome sequence of the oocydin A producing rhizobacterium Serratia plymuthica 4Rx5.</title>
        <authorList>
            <person name="Matilla M.A."/>
            <person name="Udaondo Z."/>
            <person name="Salmond G.P.C."/>
        </authorList>
    </citation>
    <scope>NUCLEOTIDE SEQUENCE [LARGE SCALE GENOMIC DNA]</scope>
    <source>
        <strain evidence="6 7">4Rx5</strain>
    </source>
</reference>
<proteinExistence type="predicted"/>
<evidence type="ECO:0000313" key="7">
    <source>
        <dbReference type="Proteomes" id="UP000248196"/>
    </source>
</evidence>
<dbReference type="PANTHER" id="PTHR44688">
    <property type="entry name" value="DNA-BINDING TRANSCRIPTIONAL ACTIVATOR DEVR_DOSR"/>
    <property type="match status" value="1"/>
</dbReference>
<keyword evidence="3" id="KW-0010">Activator</keyword>
<dbReference type="OrthoDB" id="1123107at2"/>
<organism evidence="6 7">
    <name type="scientific">Serratia plymuthica</name>
    <dbReference type="NCBI Taxonomy" id="82996"/>
    <lineage>
        <taxon>Bacteria</taxon>
        <taxon>Pseudomonadati</taxon>
        <taxon>Pseudomonadota</taxon>
        <taxon>Gammaproteobacteria</taxon>
        <taxon>Enterobacterales</taxon>
        <taxon>Yersiniaceae</taxon>
        <taxon>Serratia</taxon>
    </lineage>
</organism>
<keyword evidence="4" id="KW-0804">Transcription</keyword>
<dbReference type="InterPro" id="IPR027417">
    <property type="entry name" value="P-loop_NTPase"/>
</dbReference>
<dbReference type="PROSITE" id="PS00622">
    <property type="entry name" value="HTH_LUXR_1"/>
    <property type="match status" value="1"/>
</dbReference>
<dbReference type="AlphaFoldDB" id="A0A318PFN6"/>
<evidence type="ECO:0000256" key="4">
    <source>
        <dbReference type="ARBA" id="ARBA00023163"/>
    </source>
</evidence>
<evidence type="ECO:0000256" key="1">
    <source>
        <dbReference type="ARBA" id="ARBA00023015"/>
    </source>
</evidence>
<dbReference type="PROSITE" id="PS50043">
    <property type="entry name" value="HTH_LUXR_2"/>
    <property type="match status" value="1"/>
</dbReference>
<dbReference type="Pfam" id="PF17874">
    <property type="entry name" value="TPR_MalT"/>
    <property type="match status" value="1"/>
</dbReference>
<accession>A0A318PFN6</accession>
<dbReference type="SMART" id="SM00421">
    <property type="entry name" value="HTH_LUXR"/>
    <property type="match status" value="1"/>
</dbReference>
<dbReference type="InterPro" id="IPR041664">
    <property type="entry name" value="AAA_16"/>
</dbReference>
<dbReference type="Pfam" id="PF25873">
    <property type="entry name" value="WHD_MalT"/>
    <property type="match status" value="1"/>
</dbReference>
<dbReference type="SUPFAM" id="SSF52540">
    <property type="entry name" value="P-loop containing nucleoside triphosphate hydrolases"/>
    <property type="match status" value="1"/>
</dbReference>
<dbReference type="InterPro" id="IPR000792">
    <property type="entry name" value="Tscrpt_reg_LuxR_C"/>
</dbReference>
<name>A0A318PFN6_SERPL</name>
<dbReference type="GO" id="GO:0003677">
    <property type="term" value="F:DNA binding"/>
    <property type="evidence" value="ECO:0007669"/>
    <property type="project" value="UniProtKB-KW"/>
</dbReference>
<dbReference type="InterPro" id="IPR036388">
    <property type="entry name" value="WH-like_DNA-bd_sf"/>
</dbReference>
<dbReference type="SUPFAM" id="SSF46894">
    <property type="entry name" value="C-terminal effector domain of the bipartite response regulators"/>
    <property type="match status" value="1"/>
</dbReference>
<comment type="caution">
    <text evidence="6">The sequence shown here is derived from an EMBL/GenBank/DDBJ whole genome shotgun (WGS) entry which is preliminary data.</text>
</comment>
<evidence type="ECO:0000313" key="6">
    <source>
        <dbReference type="EMBL" id="PYD40843.1"/>
    </source>
</evidence>
<dbReference type="InterPro" id="IPR016032">
    <property type="entry name" value="Sig_transdc_resp-reg_C-effctor"/>
</dbReference>
<dbReference type="PANTHER" id="PTHR44688:SF16">
    <property type="entry name" value="DNA-BINDING TRANSCRIPTIONAL ACTIVATOR DEVR_DOSR"/>
    <property type="match status" value="1"/>
</dbReference>
<protein>
    <submittedName>
        <fullName evidence="6">Helix-turn-helix transcriptional regulator</fullName>
    </submittedName>
</protein>
<dbReference type="RefSeq" id="WP_041417047.1">
    <property type="nucleotide sequence ID" value="NZ_PESE01000001.1"/>
</dbReference>
<dbReference type="Gene3D" id="1.10.10.10">
    <property type="entry name" value="Winged helix-like DNA-binding domain superfamily/Winged helix DNA-binding domain"/>
    <property type="match status" value="1"/>
</dbReference>
<evidence type="ECO:0000259" key="5">
    <source>
        <dbReference type="PROSITE" id="PS50043"/>
    </source>
</evidence>
<dbReference type="SUPFAM" id="SSF48452">
    <property type="entry name" value="TPR-like"/>
    <property type="match status" value="1"/>
</dbReference>
<dbReference type="InterPro" id="IPR041617">
    <property type="entry name" value="TPR_MalT"/>
</dbReference>
<sequence>MKQSDFAGSQSTSLVSGPLRLTRGLPLILTKFVPPRSSILLLQRPRLLKRLDQAHLRRLAVVCAGAGFGKTTLLAQWHQQLIGQGERVAWLSLDEDDDDVWQFIPYLLHALRPLYADWDADFWQNMEEQAPSSSLQLLAGLINQLHYCPHDLYLIIDDFHMINDAGVHEALSYLLRHAPAALHLIIGSRFHPSLSLSRLQAQDQLVEIYDQDLQFTLEETRNYFSQTVAVPLSNQDALRLRSATEGWIAGMKIASLSPELREDPGHLIHNLRGGTRSIARYLKEVVLDPLPAEVLDFLMQTAFLNRLNAGLCNAVTGRDDSEAMLEWIERHNLFLSALDEQGYWFRYHPLLQETLCAALRHRADINLKQLHERASHWFAEQLLWAEAVRHALAAGKPVHSPGQDGASAQSLAEEGDIDTLVSWMRHLPASVDPSRIDLQINLAWALAHYFRFDESRQLLDSLDQMVADHRDGMARSAWIKLRVVRAICEAFAENIPESLAIVEPLLAEVPCGDTWVDGLICNILSYCHVVNLRYAEALAVQRHMPSPDSPLDNLFVSVYRAFIIAQCHLCQGDLENAERYAGNALRQAERYTGPQSTSGATLAPLLAEIAYERRPLESLDPLLADRLELIDRFSPPDALSRCYAYLARQALHDGMPQEAERLLEHAQQLAMSRGWRRLQALLLAEQVRVRLQRADRPGAEQLQRQLEQLARHARIDAEHPCQRAIAQHAALSRSRLLLAAGQMPQACKLLAELVTEQENRRDWLTAARLRALWSLALWKAGKNAAACTALQPVLPLAEHPHLMRSFLDAGDTLQPLLLHMHEGPAACNEQGAQLRLADKGALTGERLLQSSHDVYWGLSERELQVLRLIAEGQTNKDIARSLAISAQTVKWHLKNTYAKLNVNSRTQAMSRALEMKLLD</sequence>
<evidence type="ECO:0000256" key="3">
    <source>
        <dbReference type="ARBA" id="ARBA00023159"/>
    </source>
</evidence>
<dbReference type="Gene3D" id="3.40.50.300">
    <property type="entry name" value="P-loop containing nucleotide triphosphate hydrolases"/>
    <property type="match status" value="1"/>
</dbReference>
<dbReference type="PRINTS" id="PR00038">
    <property type="entry name" value="HTHLUXR"/>
</dbReference>
<dbReference type="InterPro" id="IPR011990">
    <property type="entry name" value="TPR-like_helical_dom_sf"/>
</dbReference>
<dbReference type="Gene3D" id="1.25.40.10">
    <property type="entry name" value="Tetratricopeptide repeat domain"/>
    <property type="match status" value="1"/>
</dbReference>
<dbReference type="CDD" id="cd06170">
    <property type="entry name" value="LuxR_C_like"/>
    <property type="match status" value="1"/>
</dbReference>
<gene>
    <name evidence="6" type="ORF">CT690_06075</name>
</gene>
<feature type="domain" description="HTH luxR-type" evidence="5">
    <location>
        <begin position="849"/>
        <end position="916"/>
    </location>
</feature>
<keyword evidence="1" id="KW-0805">Transcription regulation</keyword>
<dbReference type="GO" id="GO:0006355">
    <property type="term" value="P:regulation of DNA-templated transcription"/>
    <property type="evidence" value="ECO:0007669"/>
    <property type="project" value="InterPro"/>
</dbReference>